<name>A0A7C4RA00_UNCC3</name>
<feature type="transmembrane region" description="Helical" evidence="11">
    <location>
        <begin position="96"/>
        <end position="120"/>
    </location>
</feature>
<feature type="transmembrane region" description="Helical" evidence="11">
    <location>
        <begin position="286"/>
        <end position="306"/>
    </location>
</feature>
<dbReference type="SUPFAM" id="SSF50156">
    <property type="entry name" value="PDZ domain-like"/>
    <property type="match status" value="1"/>
</dbReference>
<evidence type="ECO:0000256" key="2">
    <source>
        <dbReference type="ARBA" id="ARBA00004141"/>
    </source>
</evidence>
<keyword evidence="10 11" id="KW-0472">Membrane</keyword>
<dbReference type="InterPro" id="IPR001478">
    <property type="entry name" value="PDZ"/>
</dbReference>
<proteinExistence type="inferred from homology"/>
<evidence type="ECO:0000256" key="4">
    <source>
        <dbReference type="ARBA" id="ARBA00022670"/>
    </source>
</evidence>
<evidence type="ECO:0000256" key="6">
    <source>
        <dbReference type="ARBA" id="ARBA00022801"/>
    </source>
</evidence>
<dbReference type="InterPro" id="IPR041489">
    <property type="entry name" value="PDZ_6"/>
</dbReference>
<comment type="caution">
    <text evidence="13">The sequence shown here is derived from an EMBL/GenBank/DDBJ whole genome shotgun (WGS) entry which is preliminary data.</text>
</comment>
<evidence type="ECO:0000256" key="5">
    <source>
        <dbReference type="ARBA" id="ARBA00022692"/>
    </source>
</evidence>
<accession>A0A7C4RA00</accession>
<gene>
    <name evidence="13" type="ORF">ENT43_00715</name>
</gene>
<evidence type="ECO:0000256" key="11">
    <source>
        <dbReference type="SAM" id="Phobius"/>
    </source>
</evidence>
<dbReference type="GO" id="GO:0004222">
    <property type="term" value="F:metalloendopeptidase activity"/>
    <property type="evidence" value="ECO:0007669"/>
    <property type="project" value="InterPro"/>
</dbReference>
<reference evidence="13" key="1">
    <citation type="journal article" date="2020" name="mSystems">
        <title>Genome- and Community-Level Interaction Insights into Carbon Utilization and Element Cycling Functions of Hydrothermarchaeota in Hydrothermal Sediment.</title>
        <authorList>
            <person name="Zhou Z."/>
            <person name="Liu Y."/>
            <person name="Xu W."/>
            <person name="Pan J."/>
            <person name="Luo Z.H."/>
            <person name="Li M."/>
        </authorList>
    </citation>
    <scope>NUCLEOTIDE SEQUENCE [LARGE SCALE GENOMIC DNA]</scope>
    <source>
        <strain evidence="13">SpSt-579</strain>
    </source>
</reference>
<keyword evidence="4" id="KW-0645">Protease</keyword>
<organism evidence="13">
    <name type="scientific">candidate division CPR3 bacterium</name>
    <dbReference type="NCBI Taxonomy" id="2268181"/>
    <lineage>
        <taxon>Bacteria</taxon>
        <taxon>Bacteria division CPR3</taxon>
    </lineage>
</organism>
<dbReference type="Pfam" id="PF17820">
    <property type="entry name" value="PDZ_6"/>
    <property type="match status" value="1"/>
</dbReference>
<dbReference type="SMART" id="SM00228">
    <property type="entry name" value="PDZ"/>
    <property type="match status" value="1"/>
</dbReference>
<comment type="subcellular location">
    <subcellularLocation>
        <location evidence="2">Membrane</location>
        <topology evidence="2">Multi-pass membrane protein</topology>
    </subcellularLocation>
</comment>
<dbReference type="InterPro" id="IPR008915">
    <property type="entry name" value="Peptidase_M50"/>
</dbReference>
<keyword evidence="8 11" id="KW-1133">Transmembrane helix</keyword>
<evidence type="ECO:0000256" key="1">
    <source>
        <dbReference type="ARBA" id="ARBA00001947"/>
    </source>
</evidence>
<keyword evidence="5 11" id="KW-0812">Transmembrane</keyword>
<evidence type="ECO:0000256" key="10">
    <source>
        <dbReference type="ARBA" id="ARBA00023136"/>
    </source>
</evidence>
<keyword evidence="6" id="KW-0378">Hydrolase</keyword>
<evidence type="ECO:0000256" key="8">
    <source>
        <dbReference type="ARBA" id="ARBA00022989"/>
    </source>
</evidence>
<evidence type="ECO:0000256" key="9">
    <source>
        <dbReference type="ARBA" id="ARBA00023049"/>
    </source>
</evidence>
<dbReference type="InterPro" id="IPR036034">
    <property type="entry name" value="PDZ_sf"/>
</dbReference>
<feature type="domain" description="PDZ" evidence="12">
    <location>
        <begin position="133"/>
        <end position="199"/>
    </location>
</feature>
<keyword evidence="7" id="KW-0862">Zinc</keyword>
<dbReference type="GO" id="GO:0006508">
    <property type="term" value="P:proteolysis"/>
    <property type="evidence" value="ECO:0007669"/>
    <property type="project" value="UniProtKB-KW"/>
</dbReference>
<feature type="transmembrane region" description="Helical" evidence="11">
    <location>
        <begin position="6"/>
        <end position="24"/>
    </location>
</feature>
<protein>
    <recommendedName>
        <fullName evidence="12">PDZ domain-containing protein</fullName>
    </recommendedName>
</protein>
<dbReference type="GO" id="GO:0016020">
    <property type="term" value="C:membrane"/>
    <property type="evidence" value="ECO:0007669"/>
    <property type="project" value="UniProtKB-SubCell"/>
</dbReference>
<dbReference type="Pfam" id="PF02163">
    <property type="entry name" value="Peptidase_M50"/>
    <property type="match status" value="1"/>
</dbReference>
<evidence type="ECO:0000256" key="7">
    <source>
        <dbReference type="ARBA" id="ARBA00022833"/>
    </source>
</evidence>
<dbReference type="Gene3D" id="2.30.42.10">
    <property type="match status" value="1"/>
</dbReference>
<keyword evidence="9" id="KW-0482">Metalloprotease</keyword>
<dbReference type="PANTHER" id="PTHR42837:SF2">
    <property type="entry name" value="MEMBRANE METALLOPROTEASE ARASP2, CHLOROPLASTIC-RELATED"/>
    <property type="match status" value="1"/>
</dbReference>
<comment type="cofactor">
    <cofactor evidence="1">
        <name>Zn(2+)</name>
        <dbReference type="ChEBI" id="CHEBI:29105"/>
    </cofactor>
</comment>
<feature type="transmembrane region" description="Helical" evidence="11">
    <location>
        <begin position="335"/>
        <end position="354"/>
    </location>
</feature>
<comment type="similarity">
    <text evidence="3">Belongs to the peptidase M50B family.</text>
</comment>
<dbReference type="EMBL" id="DSYQ01000002">
    <property type="protein sequence ID" value="HGT70765.1"/>
    <property type="molecule type" value="Genomic_DNA"/>
</dbReference>
<sequence>MNFLINWLPTILVFVLMLGLLVFVHELGHFLAARISGMEVKEFAFGFPPRIWSKKYKGTRYAINLFPIGGYVRILGEDEKSSDPNAFGNKRIRSRIFVIVAGVLMNFVLAFFCLMILFWCSYPPLVSKIESYNGKVISNSGGLFIESIEEGSLAQEHDIQQGDIIESVNNLKTPTVKEIKDAVAEKVNGSIILEIKRGDESISKNIEIKGKDRLGVGLWEKMPKVKYTWWKVPYYAALETARTTYHATVAILGFFKNLIFDQKIEADVVGPVGLFGITSSAVKLGFGYILTLTILLTINLGIINILPFPALDGGRLVFLIVEKIRGKKVAESVEGVIHSIGFWLLIVLMILIAVRDIIKL</sequence>
<dbReference type="InterPro" id="IPR004387">
    <property type="entry name" value="Pept_M50_Zn"/>
</dbReference>
<evidence type="ECO:0000259" key="12">
    <source>
        <dbReference type="SMART" id="SM00228"/>
    </source>
</evidence>
<evidence type="ECO:0000313" key="13">
    <source>
        <dbReference type="EMBL" id="HGT70765.1"/>
    </source>
</evidence>
<evidence type="ECO:0000256" key="3">
    <source>
        <dbReference type="ARBA" id="ARBA00007931"/>
    </source>
</evidence>
<dbReference type="CDD" id="cd06163">
    <property type="entry name" value="S2P-M50_PDZ_RseP-like"/>
    <property type="match status" value="1"/>
</dbReference>
<dbReference type="AlphaFoldDB" id="A0A7C4RA00"/>
<dbReference type="PANTHER" id="PTHR42837">
    <property type="entry name" value="REGULATOR OF SIGMA-E PROTEASE RSEP"/>
    <property type="match status" value="1"/>
</dbReference>